<reference evidence="2" key="1">
    <citation type="submission" date="2017-06" db="EMBL/GenBank/DDBJ databases">
        <authorList>
            <person name="Varghese N."/>
            <person name="Submissions S."/>
        </authorList>
    </citation>
    <scope>NUCLEOTIDE SEQUENCE [LARGE SCALE GENOMIC DNA]</scope>
    <source>
        <strain evidence="2">DSM 45423</strain>
    </source>
</reference>
<gene>
    <name evidence="1" type="ORF">SAMN04488107_2522</name>
</gene>
<dbReference type="OrthoDB" id="5189434at2"/>
<sequence>MSTLQEHLDDLDPAPAIRALALAIARQRSVDAGRRDDYVSLAPPQSEIAVYLHRNRVSIALPPEKAGTAALQIEGATLQDKESTVYLRVGADVLAEHTNDMTSWALAAYDWKAAGPMSSHSGSAKSAASQRPEKFCPVHHVPLSPSGVCFSCA</sequence>
<dbReference type="RefSeq" id="WP_089404241.1">
    <property type="nucleotide sequence ID" value="NZ_FZOH01000004.1"/>
</dbReference>
<dbReference type="EMBL" id="FZOH01000004">
    <property type="protein sequence ID" value="SNS43134.1"/>
    <property type="molecule type" value="Genomic_DNA"/>
</dbReference>
<dbReference type="AlphaFoldDB" id="A0A239EGX5"/>
<protein>
    <submittedName>
        <fullName evidence="1">Uncharacterized protein</fullName>
    </submittedName>
</protein>
<evidence type="ECO:0000313" key="2">
    <source>
        <dbReference type="Proteomes" id="UP000198386"/>
    </source>
</evidence>
<evidence type="ECO:0000313" key="1">
    <source>
        <dbReference type="EMBL" id="SNS43134.1"/>
    </source>
</evidence>
<keyword evidence="2" id="KW-1185">Reference proteome</keyword>
<organism evidence="1 2">
    <name type="scientific">Geodermatophilus saharensis</name>
    <dbReference type="NCBI Taxonomy" id="1137994"/>
    <lineage>
        <taxon>Bacteria</taxon>
        <taxon>Bacillati</taxon>
        <taxon>Actinomycetota</taxon>
        <taxon>Actinomycetes</taxon>
        <taxon>Geodermatophilales</taxon>
        <taxon>Geodermatophilaceae</taxon>
        <taxon>Geodermatophilus</taxon>
    </lineage>
</organism>
<name>A0A239EGX5_9ACTN</name>
<proteinExistence type="predicted"/>
<dbReference type="Proteomes" id="UP000198386">
    <property type="component" value="Unassembled WGS sequence"/>
</dbReference>
<accession>A0A239EGX5</accession>